<organism evidence="2 3">
    <name type="scientific">Acanthosepion pharaonis</name>
    <name type="common">Pharaoh cuttlefish</name>
    <name type="synonym">Sepia pharaonis</name>
    <dbReference type="NCBI Taxonomy" id="158019"/>
    <lineage>
        <taxon>Eukaryota</taxon>
        <taxon>Metazoa</taxon>
        <taxon>Spiralia</taxon>
        <taxon>Lophotrochozoa</taxon>
        <taxon>Mollusca</taxon>
        <taxon>Cephalopoda</taxon>
        <taxon>Coleoidea</taxon>
        <taxon>Decapodiformes</taxon>
        <taxon>Sepiida</taxon>
        <taxon>Sepiina</taxon>
        <taxon>Sepiidae</taxon>
        <taxon>Acanthosepion</taxon>
    </lineage>
</organism>
<dbReference type="Proteomes" id="UP000597762">
    <property type="component" value="Unassembled WGS sequence"/>
</dbReference>
<evidence type="ECO:0000313" key="2">
    <source>
        <dbReference type="EMBL" id="CAE1243599.1"/>
    </source>
</evidence>
<accession>A0A812BNN1</accession>
<reference evidence="2" key="1">
    <citation type="submission" date="2021-01" db="EMBL/GenBank/DDBJ databases">
        <authorList>
            <person name="Li R."/>
            <person name="Bekaert M."/>
        </authorList>
    </citation>
    <scope>NUCLEOTIDE SEQUENCE</scope>
    <source>
        <strain evidence="2">Farmed</strain>
    </source>
</reference>
<evidence type="ECO:0000313" key="3">
    <source>
        <dbReference type="Proteomes" id="UP000597762"/>
    </source>
</evidence>
<sequence length="167" mass="17890">MNYVWDRSEVNGRAVISHCCTHIRVFFLSFFFTSSLLNFFSVLVFSFKFWLLLSFLPDYGAPLARKSALLHDASEKAKLTHTRKNEIWNGKCSTGVLVGVGGEEGVDGTGGDGGGLVASWGGTGFNSGSGGNIFTAPKAPSFLVTCTPPFSSTPPIPTSILLPFFPS</sequence>
<protein>
    <submittedName>
        <fullName evidence="2">Uncharacterized protein</fullName>
    </submittedName>
</protein>
<dbReference type="EMBL" id="CAHIKZ030000887">
    <property type="protein sequence ID" value="CAE1243599.1"/>
    <property type="molecule type" value="Genomic_DNA"/>
</dbReference>
<name>A0A812BNN1_ACAPH</name>
<evidence type="ECO:0000256" key="1">
    <source>
        <dbReference type="SAM" id="Phobius"/>
    </source>
</evidence>
<keyword evidence="3" id="KW-1185">Reference proteome</keyword>
<gene>
    <name evidence="2" type="ORF">SPHA_23901</name>
</gene>
<feature type="transmembrane region" description="Helical" evidence="1">
    <location>
        <begin position="36"/>
        <end position="56"/>
    </location>
</feature>
<keyword evidence="1" id="KW-0812">Transmembrane</keyword>
<keyword evidence="1" id="KW-0472">Membrane</keyword>
<dbReference type="AlphaFoldDB" id="A0A812BNN1"/>
<proteinExistence type="predicted"/>
<keyword evidence="1" id="KW-1133">Transmembrane helix</keyword>
<comment type="caution">
    <text evidence="2">The sequence shown here is derived from an EMBL/GenBank/DDBJ whole genome shotgun (WGS) entry which is preliminary data.</text>
</comment>